<dbReference type="Gene3D" id="3.40.1190.20">
    <property type="match status" value="1"/>
</dbReference>
<keyword evidence="6" id="KW-0067">ATP-binding</keyword>
<dbReference type="GO" id="GO:0009228">
    <property type="term" value="P:thiamine biosynthetic process"/>
    <property type="evidence" value="ECO:0007669"/>
    <property type="project" value="InterPro"/>
</dbReference>
<dbReference type="PANTHER" id="PTHR20858:SF17">
    <property type="entry name" value="HYDROXYMETHYLPYRIMIDINE_PHOSPHOMETHYLPYRIMIDINE KINASE THI20-RELATED"/>
    <property type="match status" value="1"/>
</dbReference>
<dbReference type="EC" id="2.7.1.49" evidence="2"/>
<dbReference type="GO" id="GO:0005524">
    <property type="term" value="F:ATP binding"/>
    <property type="evidence" value="ECO:0007669"/>
    <property type="project" value="UniProtKB-KW"/>
</dbReference>
<keyword evidence="9" id="KW-1185">Reference proteome</keyword>
<dbReference type="GO" id="GO:0005829">
    <property type="term" value="C:cytosol"/>
    <property type="evidence" value="ECO:0007669"/>
    <property type="project" value="TreeGrafter"/>
</dbReference>
<dbReference type="CDD" id="cd01169">
    <property type="entry name" value="HMPP_kinase"/>
    <property type="match status" value="1"/>
</dbReference>
<dbReference type="AlphaFoldDB" id="A0A266Q3F1"/>
<dbReference type="UniPathway" id="UPA00060">
    <property type="reaction ID" value="UER00138"/>
</dbReference>
<sequence length="270" mass="28038">MNSPLSTPIALTIAGSDSGGGAGIQADLKTFSALGVFGASVISSLTAQNTLGVQGVFPIPPVFVQQQIHSVLSDLQVGAIKSGMLATAEIINAVAQSLSAYPTIPFVLDPVMVATSGDRLLAENAIQTLITQLMPLASIITPNLHEAAVLLNAPVATTHEQMQQQGERIMSLGARAVLMKGGHSDSENAVDLLVTPQGTHAFSAPRLHTKNTHGTGCTLASAIAAGLAKKLPLQVAVAQAKDYLHHALLHSEKLHIGQGAGPVHHFYSFY</sequence>
<evidence type="ECO:0000256" key="2">
    <source>
        <dbReference type="ARBA" id="ARBA00012135"/>
    </source>
</evidence>
<dbReference type="GO" id="GO:0009229">
    <property type="term" value="P:thiamine diphosphate biosynthetic process"/>
    <property type="evidence" value="ECO:0007669"/>
    <property type="project" value="UniProtKB-UniPathway"/>
</dbReference>
<dbReference type="InterPro" id="IPR029056">
    <property type="entry name" value="Ribokinase-like"/>
</dbReference>
<dbReference type="EMBL" id="NHNI01000002">
    <property type="protein sequence ID" value="OZY84398.1"/>
    <property type="molecule type" value="Genomic_DNA"/>
</dbReference>
<dbReference type="RefSeq" id="WP_094985479.1">
    <property type="nucleotide sequence ID" value="NZ_NHNI01000002.1"/>
</dbReference>
<feature type="domain" description="Pyridoxamine kinase/Phosphomethylpyrimidine kinase" evidence="7">
    <location>
        <begin position="17"/>
        <end position="264"/>
    </location>
</feature>
<comment type="caution">
    <text evidence="8">The sequence shown here is derived from an EMBL/GenBank/DDBJ whole genome shotgun (WGS) entry which is preliminary data.</text>
</comment>
<evidence type="ECO:0000256" key="1">
    <source>
        <dbReference type="ARBA" id="ARBA00004948"/>
    </source>
</evidence>
<keyword evidence="5 8" id="KW-0418">Kinase</keyword>
<evidence type="ECO:0000256" key="6">
    <source>
        <dbReference type="ARBA" id="ARBA00022840"/>
    </source>
</evidence>
<keyword evidence="3" id="KW-0808">Transferase</keyword>
<dbReference type="InterPro" id="IPR013749">
    <property type="entry name" value="PM/HMP-P_kinase-1"/>
</dbReference>
<evidence type="ECO:0000256" key="3">
    <source>
        <dbReference type="ARBA" id="ARBA00022679"/>
    </source>
</evidence>
<evidence type="ECO:0000259" key="7">
    <source>
        <dbReference type="Pfam" id="PF08543"/>
    </source>
</evidence>
<organism evidence="8 9">
    <name type="scientific">Cellvibrio mixtus</name>
    <dbReference type="NCBI Taxonomy" id="39650"/>
    <lineage>
        <taxon>Bacteria</taxon>
        <taxon>Pseudomonadati</taxon>
        <taxon>Pseudomonadota</taxon>
        <taxon>Gammaproteobacteria</taxon>
        <taxon>Cellvibrionales</taxon>
        <taxon>Cellvibrionaceae</taxon>
        <taxon>Cellvibrio</taxon>
    </lineage>
</organism>
<dbReference type="GO" id="GO:0008902">
    <property type="term" value="F:hydroxymethylpyrimidine kinase activity"/>
    <property type="evidence" value="ECO:0007669"/>
    <property type="project" value="UniProtKB-EC"/>
</dbReference>
<name>A0A266Q3F1_9GAMM</name>
<accession>A0A266Q3F1</accession>
<dbReference type="PANTHER" id="PTHR20858">
    <property type="entry name" value="PHOSPHOMETHYLPYRIMIDINE KINASE"/>
    <property type="match status" value="1"/>
</dbReference>
<dbReference type="GO" id="GO:0008972">
    <property type="term" value="F:phosphomethylpyrimidine kinase activity"/>
    <property type="evidence" value="ECO:0007669"/>
    <property type="project" value="InterPro"/>
</dbReference>
<dbReference type="Pfam" id="PF08543">
    <property type="entry name" value="Phos_pyr_kin"/>
    <property type="match status" value="1"/>
</dbReference>
<dbReference type="Proteomes" id="UP000216101">
    <property type="component" value="Unassembled WGS sequence"/>
</dbReference>
<keyword evidence="4" id="KW-0547">Nucleotide-binding</keyword>
<evidence type="ECO:0000256" key="4">
    <source>
        <dbReference type="ARBA" id="ARBA00022741"/>
    </source>
</evidence>
<dbReference type="STRING" id="1209072.GCA_000766945_02797"/>
<proteinExistence type="predicted"/>
<evidence type="ECO:0000313" key="9">
    <source>
        <dbReference type="Proteomes" id="UP000216101"/>
    </source>
</evidence>
<dbReference type="NCBIfam" id="TIGR00097">
    <property type="entry name" value="HMP-P_kinase"/>
    <property type="match status" value="1"/>
</dbReference>
<dbReference type="FunFam" id="3.40.1190.20:FF:000003">
    <property type="entry name" value="Phosphomethylpyrimidine kinase ThiD"/>
    <property type="match status" value="1"/>
</dbReference>
<evidence type="ECO:0000256" key="5">
    <source>
        <dbReference type="ARBA" id="ARBA00022777"/>
    </source>
</evidence>
<dbReference type="InterPro" id="IPR004399">
    <property type="entry name" value="HMP/HMP-P_kinase_dom"/>
</dbReference>
<dbReference type="SUPFAM" id="SSF53613">
    <property type="entry name" value="Ribokinase-like"/>
    <property type="match status" value="1"/>
</dbReference>
<evidence type="ECO:0000313" key="8">
    <source>
        <dbReference type="EMBL" id="OZY84398.1"/>
    </source>
</evidence>
<reference evidence="9" key="1">
    <citation type="submission" date="2017-05" db="EMBL/GenBank/DDBJ databases">
        <authorList>
            <person name="Barney B.M."/>
        </authorList>
    </citation>
    <scope>NUCLEOTIDE SEQUENCE [LARGE SCALE GENOMIC DNA]</scope>
    <source>
        <strain evidence="9">PSBB022</strain>
    </source>
</reference>
<gene>
    <name evidence="8" type="ORF">CBP51_14400</name>
</gene>
<comment type="pathway">
    <text evidence="1">Cofactor biosynthesis; thiamine diphosphate biosynthesis.</text>
</comment>
<protein>
    <recommendedName>
        <fullName evidence="2">hydroxymethylpyrimidine kinase</fullName>
        <ecNumber evidence="2">2.7.1.49</ecNumber>
    </recommendedName>
</protein>